<keyword evidence="6" id="KW-0406">Ion transport</keyword>
<feature type="transmembrane region" description="Helical" evidence="8">
    <location>
        <begin position="162"/>
        <end position="181"/>
    </location>
</feature>
<feature type="transmembrane region" description="Helical" evidence="8">
    <location>
        <begin position="266"/>
        <end position="298"/>
    </location>
</feature>
<evidence type="ECO:0000256" key="2">
    <source>
        <dbReference type="ARBA" id="ARBA00022448"/>
    </source>
</evidence>
<evidence type="ECO:0000256" key="4">
    <source>
        <dbReference type="ARBA" id="ARBA00022692"/>
    </source>
</evidence>
<evidence type="ECO:0000256" key="3">
    <source>
        <dbReference type="ARBA" id="ARBA00022475"/>
    </source>
</evidence>
<protein>
    <submittedName>
        <fullName evidence="9">TrkH family potassium uptake protein</fullName>
    </submittedName>
</protein>
<dbReference type="Pfam" id="PF02386">
    <property type="entry name" value="TrkH"/>
    <property type="match status" value="1"/>
</dbReference>
<dbReference type="GO" id="GO:0005886">
    <property type="term" value="C:plasma membrane"/>
    <property type="evidence" value="ECO:0007669"/>
    <property type="project" value="UniProtKB-SubCell"/>
</dbReference>
<name>A0A508AW18_9GAMM</name>
<reference evidence="9 10" key="1">
    <citation type="submission" date="2019-06" db="EMBL/GenBank/DDBJ databases">
        <title>Lysobacter alkalisoli sp. nov. isolated from saline soil.</title>
        <authorList>
            <person name="Sun J.-Q."/>
            <person name="Xu L."/>
        </authorList>
    </citation>
    <scope>NUCLEOTIDE SEQUENCE [LARGE SCALE GENOMIC DNA]</scope>
    <source>
        <strain evidence="9 10">JCM 31130</strain>
    </source>
</reference>
<dbReference type="PANTHER" id="PTHR32024">
    <property type="entry name" value="TRK SYSTEM POTASSIUM UPTAKE PROTEIN TRKG-RELATED"/>
    <property type="match status" value="1"/>
</dbReference>
<evidence type="ECO:0000313" key="9">
    <source>
        <dbReference type="EMBL" id="TQD51255.1"/>
    </source>
</evidence>
<dbReference type="PANTHER" id="PTHR32024:SF1">
    <property type="entry name" value="KTR SYSTEM POTASSIUM UPTAKE PROTEIN B"/>
    <property type="match status" value="1"/>
</dbReference>
<feature type="transmembrane region" description="Helical" evidence="8">
    <location>
        <begin position="202"/>
        <end position="221"/>
    </location>
</feature>
<dbReference type="AlphaFoldDB" id="A0A508AW18"/>
<accession>A0A508AW18</accession>
<keyword evidence="10" id="KW-1185">Reference proteome</keyword>
<dbReference type="OrthoDB" id="9810952at2"/>
<evidence type="ECO:0000256" key="5">
    <source>
        <dbReference type="ARBA" id="ARBA00022989"/>
    </source>
</evidence>
<dbReference type="EMBL" id="VICE01000014">
    <property type="protein sequence ID" value="TQD51255.1"/>
    <property type="molecule type" value="Genomic_DNA"/>
</dbReference>
<feature type="transmembrane region" description="Helical" evidence="8">
    <location>
        <begin position="96"/>
        <end position="117"/>
    </location>
</feature>
<evidence type="ECO:0000313" key="10">
    <source>
        <dbReference type="Proteomes" id="UP000318212"/>
    </source>
</evidence>
<evidence type="ECO:0000256" key="7">
    <source>
        <dbReference type="ARBA" id="ARBA00023136"/>
    </source>
</evidence>
<dbReference type="InterPro" id="IPR003445">
    <property type="entry name" value="Cat_transpt"/>
</dbReference>
<keyword evidence="5 8" id="KW-1133">Transmembrane helix</keyword>
<keyword evidence="2" id="KW-0813">Transport</keyword>
<sequence length="414" mass="43834">MLPVSHAGDGGTHWLTALFTATSAVCVTGLAVVDTPTHWSTFGQVVIMVLFQLGGFGMMTGATLLSLLVAGRLRLGTRLIAQAETRSTGLGNVPELVRLVVLVTAGIELALAAILAARLHFAYGEPWGAAAWHGLFHSISAFNNAGFSTWSDSLTRFATDPLVLVPVMGAIVLGGLGFPVLQELRREPLHWARWSVHTKITLLGTAILFTGGMAMILLYEWHATLAPFATPAKVLAAAFHSVSARTAGFNVVDVGAMQQETLAVHYVLMFIGGGSAGTAGGIKVTTFLLLGFVVWAEVRGSRDTIAFRRRISSETQRQALSVVLLGLTVLAIATLALESVTDEPLNILMFEVISAFATVGLSTGITGSLPPTGQGILIVLMYVGRVGTITVATALALRSHHLSYRYPEERPIVG</sequence>
<organism evidence="9 10">
    <name type="scientific">Marilutibacter aestuarii</name>
    <dbReference type="NCBI Taxonomy" id="1706195"/>
    <lineage>
        <taxon>Bacteria</taxon>
        <taxon>Pseudomonadati</taxon>
        <taxon>Pseudomonadota</taxon>
        <taxon>Gammaproteobacteria</taxon>
        <taxon>Lysobacterales</taxon>
        <taxon>Lysobacteraceae</taxon>
        <taxon>Marilutibacter</taxon>
    </lineage>
</organism>
<keyword evidence="7 8" id="KW-0472">Membrane</keyword>
<feature type="transmembrane region" description="Helical" evidence="8">
    <location>
        <begin position="12"/>
        <end position="33"/>
    </location>
</feature>
<proteinExistence type="predicted"/>
<keyword evidence="4 8" id="KW-0812">Transmembrane</keyword>
<dbReference type="GO" id="GO:0008324">
    <property type="term" value="F:monoatomic cation transmembrane transporter activity"/>
    <property type="evidence" value="ECO:0007669"/>
    <property type="project" value="InterPro"/>
</dbReference>
<dbReference type="Proteomes" id="UP000318212">
    <property type="component" value="Unassembled WGS sequence"/>
</dbReference>
<keyword evidence="3" id="KW-1003">Cell membrane</keyword>
<gene>
    <name evidence="9" type="ORF">FKV25_01800</name>
</gene>
<feature type="transmembrane region" description="Helical" evidence="8">
    <location>
        <begin position="319"/>
        <end position="337"/>
    </location>
</feature>
<comment type="subcellular location">
    <subcellularLocation>
        <location evidence="1">Cell membrane</location>
        <topology evidence="1">Multi-pass membrane protein</topology>
    </subcellularLocation>
</comment>
<evidence type="ECO:0000256" key="6">
    <source>
        <dbReference type="ARBA" id="ARBA00023065"/>
    </source>
</evidence>
<dbReference type="GO" id="GO:0030001">
    <property type="term" value="P:metal ion transport"/>
    <property type="evidence" value="ECO:0007669"/>
    <property type="project" value="UniProtKB-ARBA"/>
</dbReference>
<feature type="transmembrane region" description="Helical" evidence="8">
    <location>
        <begin position="349"/>
        <end position="369"/>
    </location>
</feature>
<evidence type="ECO:0000256" key="1">
    <source>
        <dbReference type="ARBA" id="ARBA00004651"/>
    </source>
</evidence>
<comment type="caution">
    <text evidence="9">The sequence shown here is derived from an EMBL/GenBank/DDBJ whole genome shotgun (WGS) entry which is preliminary data.</text>
</comment>
<evidence type="ECO:0000256" key="8">
    <source>
        <dbReference type="SAM" id="Phobius"/>
    </source>
</evidence>
<feature type="transmembrane region" description="Helical" evidence="8">
    <location>
        <begin position="45"/>
        <end position="69"/>
    </location>
</feature>
<feature type="transmembrane region" description="Helical" evidence="8">
    <location>
        <begin position="376"/>
        <end position="397"/>
    </location>
</feature>